<dbReference type="EMBL" id="MT141585">
    <property type="protein sequence ID" value="QJA68089.1"/>
    <property type="molecule type" value="Genomic_DNA"/>
</dbReference>
<dbReference type="EMBL" id="MT143122">
    <property type="protein sequence ID" value="QJA93096.1"/>
    <property type="molecule type" value="Genomic_DNA"/>
</dbReference>
<sequence length="63" mass="7586">MKRWIELTEEETTLANEIYKMLFGHPEVQEVIKKQGFVDLRITIEHWCRIINLLIDKGEVKRC</sequence>
<evidence type="ECO:0000313" key="2">
    <source>
        <dbReference type="EMBL" id="QJA93096.1"/>
    </source>
</evidence>
<organism evidence="2">
    <name type="scientific">viral metagenome</name>
    <dbReference type="NCBI Taxonomy" id="1070528"/>
    <lineage>
        <taxon>unclassified sequences</taxon>
        <taxon>metagenomes</taxon>
        <taxon>organismal metagenomes</taxon>
    </lineage>
</organism>
<accession>A0A6M3LDC8</accession>
<name>A0A6M3LDC8_9ZZZZ</name>
<dbReference type="AlphaFoldDB" id="A0A6M3LDC8"/>
<gene>
    <name evidence="1" type="ORF">MM415A08638_0004</name>
    <name evidence="2" type="ORF">MM415B04365_0006</name>
</gene>
<proteinExistence type="predicted"/>
<reference evidence="2" key="1">
    <citation type="submission" date="2020-03" db="EMBL/GenBank/DDBJ databases">
        <title>The deep terrestrial virosphere.</title>
        <authorList>
            <person name="Holmfeldt K."/>
            <person name="Nilsson E."/>
            <person name="Simone D."/>
            <person name="Lopez-Fernandez M."/>
            <person name="Wu X."/>
            <person name="de Brujin I."/>
            <person name="Lundin D."/>
            <person name="Andersson A."/>
            <person name="Bertilsson S."/>
            <person name="Dopson M."/>
        </authorList>
    </citation>
    <scope>NUCLEOTIDE SEQUENCE</scope>
    <source>
        <strain evidence="1">MM415A08638</strain>
        <strain evidence="2">MM415B04365</strain>
    </source>
</reference>
<protein>
    <submittedName>
        <fullName evidence="2">Uncharacterized protein</fullName>
    </submittedName>
</protein>
<evidence type="ECO:0000313" key="1">
    <source>
        <dbReference type="EMBL" id="QJA68089.1"/>
    </source>
</evidence>